<organism evidence="2 3">
    <name type="scientific">Ruthenibacterium lactatiformans</name>
    <dbReference type="NCBI Taxonomy" id="1550024"/>
    <lineage>
        <taxon>Bacteria</taxon>
        <taxon>Bacillati</taxon>
        <taxon>Bacillota</taxon>
        <taxon>Clostridia</taxon>
        <taxon>Eubacteriales</taxon>
        <taxon>Oscillospiraceae</taxon>
        <taxon>Ruthenibacterium</taxon>
    </lineage>
</organism>
<dbReference type="RefSeq" id="WP_155201765.1">
    <property type="nucleotide sequence ID" value="NZ_WMZL01000035.1"/>
</dbReference>
<dbReference type="Proteomes" id="UP000449193">
    <property type="component" value="Unassembled WGS sequence"/>
</dbReference>
<keyword evidence="1" id="KW-0233">DNA recombination</keyword>
<dbReference type="GO" id="GO:0003677">
    <property type="term" value="F:DNA binding"/>
    <property type="evidence" value="ECO:0007669"/>
    <property type="project" value="InterPro"/>
</dbReference>
<dbReference type="InterPro" id="IPR002104">
    <property type="entry name" value="Integrase_catalytic"/>
</dbReference>
<dbReference type="AlphaFoldDB" id="A0A6I3QBZ8"/>
<reference evidence="2 3" key="1">
    <citation type="journal article" date="2019" name="Nat. Med.">
        <title>A library of human gut bacterial isolates paired with longitudinal multiomics data enables mechanistic microbiome research.</title>
        <authorList>
            <person name="Poyet M."/>
            <person name="Groussin M."/>
            <person name="Gibbons S.M."/>
            <person name="Avila-Pacheco J."/>
            <person name="Jiang X."/>
            <person name="Kearney S.M."/>
            <person name="Perrotta A.R."/>
            <person name="Berdy B."/>
            <person name="Zhao S."/>
            <person name="Lieberman T.D."/>
            <person name="Swanson P.K."/>
            <person name="Smith M."/>
            <person name="Roesemann S."/>
            <person name="Alexander J.E."/>
            <person name="Rich S.A."/>
            <person name="Livny J."/>
            <person name="Vlamakis H."/>
            <person name="Clish C."/>
            <person name="Bullock K."/>
            <person name="Deik A."/>
            <person name="Scott J."/>
            <person name="Pierce K.A."/>
            <person name="Xavier R.J."/>
            <person name="Alm E.J."/>
        </authorList>
    </citation>
    <scope>NUCLEOTIDE SEQUENCE [LARGE SCALE GENOMIC DNA]</scope>
    <source>
        <strain evidence="2 3">BIOML-A7</strain>
    </source>
</reference>
<protein>
    <submittedName>
        <fullName evidence="2">Tyrosine-type recombinase/integrase</fullName>
    </submittedName>
</protein>
<dbReference type="GO" id="GO:0006310">
    <property type="term" value="P:DNA recombination"/>
    <property type="evidence" value="ECO:0007669"/>
    <property type="project" value="UniProtKB-KW"/>
</dbReference>
<dbReference type="EMBL" id="WMZR01000009">
    <property type="protein sequence ID" value="MTS51653.1"/>
    <property type="molecule type" value="Genomic_DNA"/>
</dbReference>
<dbReference type="PROSITE" id="PS51898">
    <property type="entry name" value="TYR_RECOMBINASE"/>
    <property type="match status" value="1"/>
</dbReference>
<dbReference type="PANTHER" id="PTHR30349">
    <property type="entry name" value="PHAGE INTEGRASE-RELATED"/>
    <property type="match status" value="1"/>
</dbReference>
<dbReference type="InterPro" id="IPR013762">
    <property type="entry name" value="Integrase-like_cat_sf"/>
</dbReference>
<comment type="caution">
    <text evidence="2">The sequence shown here is derived from an EMBL/GenBank/DDBJ whole genome shotgun (WGS) entry which is preliminary data.</text>
</comment>
<accession>A0A6I3QBZ8</accession>
<dbReference type="Pfam" id="PF00589">
    <property type="entry name" value="Phage_integrase"/>
    <property type="match status" value="1"/>
</dbReference>
<dbReference type="InterPro" id="IPR050090">
    <property type="entry name" value="Tyrosine_recombinase_XerCD"/>
</dbReference>
<evidence type="ECO:0000313" key="2">
    <source>
        <dbReference type="EMBL" id="MTS51653.1"/>
    </source>
</evidence>
<name>A0A6I3QBZ8_9FIRM</name>
<dbReference type="CDD" id="cd01189">
    <property type="entry name" value="INT_ICEBs1_C_like"/>
    <property type="match status" value="1"/>
</dbReference>
<dbReference type="Gene3D" id="1.10.443.10">
    <property type="entry name" value="Intergrase catalytic core"/>
    <property type="match status" value="1"/>
</dbReference>
<proteinExistence type="predicted"/>
<sequence>MKGYCDLFTVTLFTGMREGEALGLLWDCVDLENGTLKVDKQLQLIRGTKGQYQMVPTKNSKSRTITLAPSVVKILRNVRHKQLENKMLYGSAWENSGFVFTNELGHHLFASTVYKSFKRVMEEIGSPETRFHDLRHSYAVASISSGDDIKTVQDNLGHATAAFTLDVYGHVTQQMKQESANRMEQFFKAVNS</sequence>
<dbReference type="SUPFAM" id="SSF56349">
    <property type="entry name" value="DNA breaking-rejoining enzymes"/>
    <property type="match status" value="1"/>
</dbReference>
<dbReference type="GO" id="GO:0015074">
    <property type="term" value="P:DNA integration"/>
    <property type="evidence" value="ECO:0007669"/>
    <property type="project" value="InterPro"/>
</dbReference>
<dbReference type="PANTHER" id="PTHR30349:SF64">
    <property type="entry name" value="PROPHAGE INTEGRASE INTD-RELATED"/>
    <property type="match status" value="1"/>
</dbReference>
<evidence type="ECO:0000313" key="3">
    <source>
        <dbReference type="Proteomes" id="UP000449193"/>
    </source>
</evidence>
<evidence type="ECO:0000256" key="1">
    <source>
        <dbReference type="ARBA" id="ARBA00023172"/>
    </source>
</evidence>
<dbReference type="InterPro" id="IPR011010">
    <property type="entry name" value="DNA_brk_join_enz"/>
</dbReference>
<gene>
    <name evidence="2" type="ORF">GMD52_08880</name>
</gene>